<evidence type="ECO:0000256" key="6">
    <source>
        <dbReference type="ARBA" id="ARBA00022588"/>
    </source>
</evidence>
<comment type="catalytic activity">
    <reaction evidence="15">
        <text>L-methionyl-[protein] + [thioredoxin]-disulfide + H2O = L-methionyl-(R)-S-oxide-[protein] + [thioredoxin]-dithiol</text>
        <dbReference type="Rhea" id="RHEA:24164"/>
        <dbReference type="Rhea" id="RHEA-COMP:10698"/>
        <dbReference type="Rhea" id="RHEA-COMP:10700"/>
        <dbReference type="Rhea" id="RHEA-COMP:12313"/>
        <dbReference type="Rhea" id="RHEA-COMP:12314"/>
        <dbReference type="ChEBI" id="CHEBI:15377"/>
        <dbReference type="ChEBI" id="CHEBI:16044"/>
        <dbReference type="ChEBI" id="CHEBI:29950"/>
        <dbReference type="ChEBI" id="CHEBI:45764"/>
        <dbReference type="ChEBI" id="CHEBI:50058"/>
        <dbReference type="EC" id="1.8.4.12"/>
    </reaction>
</comment>
<comment type="catalytic activity">
    <reaction evidence="16">
        <text>[thioredoxin]-disulfide + L-methionine + H2O = L-methionine (R)-S-oxide + [thioredoxin]-dithiol</text>
        <dbReference type="Rhea" id="RHEA:21260"/>
        <dbReference type="Rhea" id="RHEA-COMP:10698"/>
        <dbReference type="Rhea" id="RHEA-COMP:10700"/>
        <dbReference type="ChEBI" id="CHEBI:15377"/>
        <dbReference type="ChEBI" id="CHEBI:29950"/>
        <dbReference type="ChEBI" id="CHEBI:50058"/>
        <dbReference type="ChEBI" id="CHEBI:57844"/>
        <dbReference type="ChEBI" id="CHEBI:58773"/>
        <dbReference type="EC" id="1.8.4.14"/>
    </reaction>
</comment>
<comment type="similarity">
    <text evidence="4">Belongs to the MsrB Met sulfoxide reductase family.</text>
</comment>
<evidence type="ECO:0000256" key="4">
    <source>
        <dbReference type="ARBA" id="ARBA00007174"/>
    </source>
</evidence>
<evidence type="ECO:0000313" key="19">
    <source>
        <dbReference type="Proteomes" id="UP001369086"/>
    </source>
</evidence>
<protein>
    <submittedName>
        <fullName evidence="18">Methionine-R-sulfoxide reductase B1-like</fullName>
    </submittedName>
</protein>
<name>A0ABR0ZA80_HUSHU</name>
<sequence>MSFCSFRGGEEFKNHFKTGIYVCAKCGYELFSSRCKYEHSSPWPSFTETVHERSVSKYEEMTDALKVSCGNSSLKFVSKDKVDGALMGQ</sequence>
<evidence type="ECO:0000256" key="12">
    <source>
        <dbReference type="ARBA" id="ARBA00023212"/>
    </source>
</evidence>
<keyword evidence="5" id="KW-0963">Cytoplasm</keyword>
<proteinExistence type="inferred from homology"/>
<keyword evidence="19" id="KW-1185">Reference proteome</keyword>
<comment type="cofactor">
    <cofactor evidence="1">
        <name>Zn(2+)</name>
        <dbReference type="ChEBI" id="CHEBI:29105"/>
    </cofactor>
</comment>
<evidence type="ECO:0000256" key="8">
    <source>
        <dbReference type="ARBA" id="ARBA00022833"/>
    </source>
</evidence>
<dbReference type="InterPro" id="IPR011057">
    <property type="entry name" value="Mss4-like_sf"/>
</dbReference>
<evidence type="ECO:0000256" key="11">
    <source>
        <dbReference type="ARBA" id="ARBA00023002"/>
    </source>
</evidence>
<evidence type="ECO:0000256" key="3">
    <source>
        <dbReference type="ARBA" id="ARBA00004245"/>
    </source>
</evidence>
<keyword evidence="11" id="KW-0560">Oxidoreductase</keyword>
<dbReference type="PANTHER" id="PTHR46755:SF5">
    <property type="entry name" value="METHIONINE-R-SULFOXIDE REDUCTASE B1"/>
    <property type="match status" value="1"/>
</dbReference>
<dbReference type="Gene3D" id="2.170.150.20">
    <property type="entry name" value="Peptide methionine sulfoxide reductase"/>
    <property type="match status" value="1"/>
</dbReference>
<keyword evidence="13" id="KW-0539">Nucleus</keyword>
<keyword evidence="7" id="KW-0479">Metal-binding</keyword>
<evidence type="ECO:0000256" key="2">
    <source>
        <dbReference type="ARBA" id="ARBA00004123"/>
    </source>
</evidence>
<evidence type="ECO:0000256" key="10">
    <source>
        <dbReference type="ARBA" id="ARBA00022933"/>
    </source>
</evidence>
<reference evidence="18 19" key="1">
    <citation type="submission" date="2021-05" db="EMBL/GenBank/DDBJ databases">
        <authorList>
            <person name="Zahm M."/>
            <person name="Klopp C."/>
            <person name="Cabau C."/>
            <person name="Kuhl H."/>
            <person name="Suciu R."/>
            <person name="Ciorpac M."/>
            <person name="Holostenco D."/>
            <person name="Gessner J."/>
            <person name="Wuertz S."/>
            <person name="Hohne C."/>
            <person name="Stock M."/>
            <person name="Gislard M."/>
            <person name="Lluch J."/>
            <person name="Milhes M."/>
            <person name="Lampietro C."/>
            <person name="Lopez Roques C."/>
            <person name="Donnadieu C."/>
            <person name="Du K."/>
            <person name="Schartl M."/>
            <person name="Guiguen Y."/>
        </authorList>
    </citation>
    <scope>NUCLEOTIDE SEQUENCE [LARGE SCALE GENOMIC DNA]</scope>
    <source>
        <strain evidence="18">Hh-F2</strain>
        <tissue evidence="18">Blood</tissue>
    </source>
</reference>
<accession>A0ABR0ZA80</accession>
<evidence type="ECO:0000256" key="14">
    <source>
        <dbReference type="ARBA" id="ARBA00046083"/>
    </source>
</evidence>
<dbReference type="PANTHER" id="PTHR46755">
    <property type="entry name" value="METHIONINE-R-SULFOXIDE REDUCTASE B1"/>
    <property type="match status" value="1"/>
</dbReference>
<feature type="domain" description="MsrB" evidence="17">
    <location>
        <begin position="1"/>
        <end position="89"/>
    </location>
</feature>
<evidence type="ECO:0000256" key="9">
    <source>
        <dbReference type="ARBA" id="ARBA00022859"/>
    </source>
</evidence>
<keyword evidence="9" id="KW-0391">Immunity</keyword>
<dbReference type="InterPro" id="IPR052150">
    <property type="entry name" value="MsrB_Met_sulfoxide_reductase"/>
</dbReference>
<keyword evidence="8" id="KW-0862">Zinc</keyword>
<evidence type="ECO:0000256" key="16">
    <source>
        <dbReference type="ARBA" id="ARBA00049261"/>
    </source>
</evidence>
<dbReference type="InterPro" id="IPR002579">
    <property type="entry name" value="Met_Sox_Rdtase_MsrB_dom"/>
</dbReference>
<dbReference type="SUPFAM" id="SSF51316">
    <property type="entry name" value="Mss4-like"/>
    <property type="match status" value="1"/>
</dbReference>
<evidence type="ECO:0000313" key="18">
    <source>
        <dbReference type="EMBL" id="KAK6481727.1"/>
    </source>
</evidence>
<evidence type="ECO:0000256" key="13">
    <source>
        <dbReference type="ARBA" id="ARBA00023242"/>
    </source>
</evidence>
<evidence type="ECO:0000256" key="1">
    <source>
        <dbReference type="ARBA" id="ARBA00001947"/>
    </source>
</evidence>
<keyword evidence="6" id="KW-0399">Innate immunity</keyword>
<evidence type="ECO:0000256" key="7">
    <source>
        <dbReference type="ARBA" id="ARBA00022723"/>
    </source>
</evidence>
<evidence type="ECO:0000256" key="15">
    <source>
        <dbReference type="ARBA" id="ARBA00048488"/>
    </source>
</evidence>
<comment type="function">
    <text evidence="14">Methionine-sulfoxide reductase that specifically reduces methionine (R)-sulfoxide back to methionine. While in many cases, methionine oxidation is the result of random oxidation following oxidative stress, methionine oxidation is also a post-translational modification that takes place on specific residue. Acts as a regulator of actin assembly by reducing methionine (R)-sulfoxide mediated by MICALs (MICAL1, MICAL2 or MICAL3) on actin, thereby promoting filament repolymerization. Plays a role in innate immunity by reducing oxidized actin, leading to actin repolymerization in macrophages.</text>
</comment>
<evidence type="ECO:0000256" key="5">
    <source>
        <dbReference type="ARBA" id="ARBA00022490"/>
    </source>
</evidence>
<gene>
    <name evidence="18" type="ORF">HHUSO_G16211</name>
</gene>
<organism evidence="18 19">
    <name type="scientific">Huso huso</name>
    <name type="common">Beluga</name>
    <name type="synonym">Acipenser huso</name>
    <dbReference type="NCBI Taxonomy" id="61971"/>
    <lineage>
        <taxon>Eukaryota</taxon>
        <taxon>Metazoa</taxon>
        <taxon>Chordata</taxon>
        <taxon>Craniata</taxon>
        <taxon>Vertebrata</taxon>
        <taxon>Euteleostomi</taxon>
        <taxon>Actinopterygii</taxon>
        <taxon>Chondrostei</taxon>
        <taxon>Acipenseriformes</taxon>
        <taxon>Acipenseridae</taxon>
        <taxon>Huso</taxon>
    </lineage>
</organism>
<dbReference type="EMBL" id="JAHFZB010000014">
    <property type="protein sequence ID" value="KAK6481727.1"/>
    <property type="molecule type" value="Genomic_DNA"/>
</dbReference>
<dbReference type="Proteomes" id="UP001369086">
    <property type="component" value="Unassembled WGS sequence"/>
</dbReference>
<keyword evidence="10" id="KW-0712">Selenocysteine</keyword>
<dbReference type="PROSITE" id="PS51790">
    <property type="entry name" value="MSRB"/>
    <property type="match status" value="1"/>
</dbReference>
<comment type="subcellular location">
    <subcellularLocation>
        <location evidence="3">Cytoplasm</location>
        <location evidence="3">Cytoskeleton</location>
    </subcellularLocation>
    <subcellularLocation>
        <location evidence="2">Nucleus</location>
    </subcellularLocation>
</comment>
<comment type="caution">
    <text evidence="18">The sequence shown here is derived from an EMBL/GenBank/DDBJ whole genome shotgun (WGS) entry which is preliminary data.</text>
</comment>
<dbReference type="Pfam" id="PF01641">
    <property type="entry name" value="SelR"/>
    <property type="match status" value="1"/>
</dbReference>
<evidence type="ECO:0000259" key="17">
    <source>
        <dbReference type="PROSITE" id="PS51790"/>
    </source>
</evidence>
<keyword evidence="12" id="KW-0206">Cytoskeleton</keyword>